<organism evidence="2 3">
    <name type="scientific">Phyllosticta citrichinensis</name>
    <dbReference type="NCBI Taxonomy" id="1130410"/>
    <lineage>
        <taxon>Eukaryota</taxon>
        <taxon>Fungi</taxon>
        <taxon>Dikarya</taxon>
        <taxon>Ascomycota</taxon>
        <taxon>Pezizomycotina</taxon>
        <taxon>Dothideomycetes</taxon>
        <taxon>Dothideomycetes incertae sedis</taxon>
        <taxon>Botryosphaeriales</taxon>
        <taxon>Phyllostictaceae</taxon>
        <taxon>Phyllosticta</taxon>
    </lineage>
</organism>
<feature type="compositionally biased region" description="Basic and acidic residues" evidence="1">
    <location>
        <begin position="646"/>
        <end position="661"/>
    </location>
</feature>
<dbReference type="Proteomes" id="UP001456524">
    <property type="component" value="Unassembled WGS sequence"/>
</dbReference>
<evidence type="ECO:0000256" key="1">
    <source>
        <dbReference type="SAM" id="MobiDB-lite"/>
    </source>
</evidence>
<evidence type="ECO:0000313" key="3">
    <source>
        <dbReference type="Proteomes" id="UP001456524"/>
    </source>
</evidence>
<protein>
    <submittedName>
        <fullName evidence="2">Uncharacterized protein</fullName>
    </submittedName>
</protein>
<name>A0ABR1Y604_9PEZI</name>
<reference evidence="2 3" key="1">
    <citation type="journal article" date="2022" name="G3 (Bethesda)">
        <title>Enemy or ally: a genomic approach to elucidate the lifestyle of Phyllosticta citrichinaensis.</title>
        <authorList>
            <person name="Buijs V.A."/>
            <person name="Groenewald J.Z."/>
            <person name="Haridas S."/>
            <person name="LaButti K.M."/>
            <person name="Lipzen A."/>
            <person name="Martin F.M."/>
            <person name="Barry K."/>
            <person name="Grigoriev I.V."/>
            <person name="Crous P.W."/>
            <person name="Seidl M.F."/>
        </authorList>
    </citation>
    <scope>NUCLEOTIDE SEQUENCE [LARGE SCALE GENOMIC DNA]</scope>
    <source>
        <strain evidence="2 3">CBS 129764</strain>
    </source>
</reference>
<keyword evidence="3" id="KW-1185">Reference proteome</keyword>
<feature type="compositionally biased region" description="Polar residues" evidence="1">
    <location>
        <begin position="236"/>
        <end position="252"/>
    </location>
</feature>
<dbReference type="EMBL" id="JBBWUH010000001">
    <property type="protein sequence ID" value="KAK8177061.1"/>
    <property type="molecule type" value="Genomic_DNA"/>
</dbReference>
<feature type="region of interest" description="Disordered" evidence="1">
    <location>
        <begin position="768"/>
        <end position="805"/>
    </location>
</feature>
<proteinExistence type="predicted"/>
<feature type="compositionally biased region" description="Low complexity" evidence="1">
    <location>
        <begin position="564"/>
        <end position="573"/>
    </location>
</feature>
<feature type="compositionally biased region" description="Polar residues" evidence="1">
    <location>
        <begin position="674"/>
        <end position="683"/>
    </location>
</feature>
<feature type="compositionally biased region" description="Pro residues" evidence="1">
    <location>
        <begin position="690"/>
        <end position="706"/>
    </location>
</feature>
<feature type="region of interest" description="Disordered" evidence="1">
    <location>
        <begin position="96"/>
        <end position="158"/>
    </location>
</feature>
<feature type="compositionally biased region" description="Gly residues" evidence="1">
    <location>
        <begin position="610"/>
        <end position="623"/>
    </location>
</feature>
<feature type="compositionally biased region" description="Low complexity" evidence="1">
    <location>
        <begin position="96"/>
        <end position="108"/>
    </location>
</feature>
<comment type="caution">
    <text evidence="2">The sequence shown here is derived from an EMBL/GenBank/DDBJ whole genome shotgun (WGS) entry which is preliminary data.</text>
</comment>
<feature type="region of interest" description="Disordered" evidence="1">
    <location>
        <begin position="224"/>
        <end position="255"/>
    </location>
</feature>
<accession>A0ABR1Y604</accession>
<gene>
    <name evidence="2" type="ORF">IWX90DRAFT_491399</name>
</gene>
<evidence type="ECO:0000313" key="2">
    <source>
        <dbReference type="EMBL" id="KAK8177061.1"/>
    </source>
</evidence>
<feature type="region of interest" description="Disordered" evidence="1">
    <location>
        <begin position="510"/>
        <end position="739"/>
    </location>
</feature>
<sequence>MATPDGKDSSGPGESQITLWSRLWSCTRGEALSRIMATRQIMVFRSTEKSAAKDRKWVQVASMWEPQGIGRLEWEHWVQTGSFGADVEVFGVRGLSRSGRGSESSYGEASEDDERDGEKDAATGDVSPTSTDDSHGNAAPPPSPASPPYPHSIPSSDDSIADDILQAALALVDEHGVERGEVVAKAVWTALRDHLECVRHGGECTASCLVCKLIRAKFDQIRDEHGSCKKRRDSPDWSTAVNASESPRSNDVSFAAPAEAGVDVGPHELDASQTSKRSIDEALPPDERVGLATASPVVFVPPPRHVTYRSYQATPASRAIVFDSSASSSLHPHRARLVPVSGRSRSEPCLSQHPIHIPLSPLLSPTARTLDTPLVSPRTGIDTSNINGNINSNGNAKPSPLRAIAHFVNNKSKQLFERPHCLSLPRHPRSAPPSLIGSPIPPGAAAQMGGRRRSSFAFPFSPRPDGVFGRGRFASFSPLCSPRTVDTCAPADGDGDGAQGDETAATAAARALFSPPPEREREREGKSTFGAGAAVDTAAPSTSNAPSMTTSDGRRRGSGKTRRASASARAWSSVVAGPTATARKWARRNAARVLPGGGGQSQSQSQDAGLRGGGRGRGGGGGRSRGRDGAGAQTKTKTYAAVAAAAHEREGEREREIEGGRGRRRGRLGRQGKNEVQSQQLEANNAAGPPTSPQPSQPLSPSPPVPLTQLNHRHNSRTPRTPHIPPTHTSASSPPRISLFLPGTHMELGLDLDAGMQMQMGRAVGPVVRMRTRMPSRGRAEMGRERESRGGSRGRGGGEEEGERG</sequence>
<feature type="compositionally biased region" description="Basic and acidic residues" evidence="1">
    <location>
        <begin position="517"/>
        <end position="526"/>
    </location>
</feature>
<feature type="compositionally biased region" description="Pro residues" evidence="1">
    <location>
        <begin position="139"/>
        <end position="151"/>
    </location>
</feature>
<feature type="compositionally biased region" description="Basic and acidic residues" evidence="1">
    <location>
        <begin position="778"/>
        <end position="790"/>
    </location>
</feature>
<feature type="compositionally biased region" description="Low complexity" evidence="1">
    <location>
        <begin position="718"/>
        <end position="729"/>
    </location>
</feature>
<feature type="compositionally biased region" description="Polar residues" evidence="1">
    <location>
        <begin position="539"/>
        <end position="548"/>
    </location>
</feature>